<comment type="caution">
    <text evidence="1">The sequence shown here is derived from an EMBL/GenBank/DDBJ whole genome shotgun (WGS) entry which is preliminary data.</text>
</comment>
<proteinExistence type="predicted"/>
<dbReference type="EMBL" id="JABWMJ010000012">
    <property type="protein sequence ID" value="NUZ08327.1"/>
    <property type="molecule type" value="Genomic_DNA"/>
</dbReference>
<dbReference type="Pfam" id="PF11142">
    <property type="entry name" value="DUF2917"/>
    <property type="match status" value="1"/>
</dbReference>
<dbReference type="InterPro" id="IPR021317">
    <property type="entry name" value="DUF2917"/>
</dbReference>
<reference evidence="1 2" key="1">
    <citation type="submission" date="2020-06" db="EMBL/GenBank/DDBJ databases">
        <title>Schlegella sp. ID0723 isolated from air conditioner.</title>
        <authorList>
            <person name="Kim D.Y."/>
            <person name="Kim D.-U."/>
        </authorList>
    </citation>
    <scope>NUCLEOTIDE SEQUENCE [LARGE SCALE GENOMIC DNA]</scope>
    <source>
        <strain evidence="1 2">ID0723</strain>
    </source>
</reference>
<dbReference type="RefSeq" id="WP_176071164.1">
    <property type="nucleotide sequence ID" value="NZ_JABWMJ010000012.1"/>
</dbReference>
<evidence type="ECO:0000313" key="1">
    <source>
        <dbReference type="EMBL" id="NUZ08327.1"/>
    </source>
</evidence>
<dbReference type="AlphaFoldDB" id="A0A7Y6TYP5"/>
<organism evidence="1 2">
    <name type="scientific">Piscinibacter koreensis</name>
    <dbReference type="NCBI Taxonomy" id="2742824"/>
    <lineage>
        <taxon>Bacteria</taxon>
        <taxon>Pseudomonadati</taxon>
        <taxon>Pseudomonadota</taxon>
        <taxon>Betaproteobacteria</taxon>
        <taxon>Burkholderiales</taxon>
        <taxon>Sphaerotilaceae</taxon>
        <taxon>Piscinibacter</taxon>
    </lineage>
</organism>
<dbReference type="Proteomes" id="UP000529637">
    <property type="component" value="Unassembled WGS sequence"/>
</dbReference>
<sequence length="104" mass="11419">MDARTIDPTHERMVSLRNDELARMSGAARLCVTRGLLWLTLDRQPDDHMLRPGDRFTLPRGAHALLQGLAADTRVLVVEPAPSALQRAARTLQVAMLRVAGATP</sequence>
<keyword evidence="2" id="KW-1185">Reference proteome</keyword>
<name>A0A7Y6TYP5_9BURK</name>
<gene>
    <name evidence="1" type="ORF">HQN59_21475</name>
</gene>
<accession>A0A7Y6TYP5</accession>
<protein>
    <submittedName>
        <fullName evidence="1">DUF2917 domain-containing protein</fullName>
    </submittedName>
</protein>
<evidence type="ECO:0000313" key="2">
    <source>
        <dbReference type="Proteomes" id="UP000529637"/>
    </source>
</evidence>